<evidence type="ECO:0000313" key="3">
    <source>
        <dbReference type="Proteomes" id="UP000053424"/>
    </source>
</evidence>
<dbReference type="Proteomes" id="UP000053424">
    <property type="component" value="Unassembled WGS sequence"/>
</dbReference>
<gene>
    <name evidence="2" type="ORF">M413DRAFT_31883</name>
</gene>
<evidence type="ECO:0000256" key="1">
    <source>
        <dbReference type="SAM" id="MobiDB-lite"/>
    </source>
</evidence>
<keyword evidence="3" id="KW-1185">Reference proteome</keyword>
<dbReference type="HOGENOM" id="CLU_858039_0_0_1"/>
<feature type="region of interest" description="Disordered" evidence="1">
    <location>
        <begin position="214"/>
        <end position="247"/>
    </location>
</feature>
<feature type="compositionally biased region" description="Polar residues" evidence="1">
    <location>
        <begin position="297"/>
        <end position="309"/>
    </location>
</feature>
<dbReference type="AlphaFoldDB" id="A0A0C2XE14"/>
<dbReference type="STRING" id="686832.A0A0C2XE14"/>
<accession>A0A0C2XE14</accession>
<reference evidence="3" key="2">
    <citation type="submission" date="2015-01" db="EMBL/GenBank/DDBJ databases">
        <title>Evolutionary Origins and Diversification of the Mycorrhizal Mutualists.</title>
        <authorList>
            <consortium name="DOE Joint Genome Institute"/>
            <consortium name="Mycorrhizal Genomics Consortium"/>
            <person name="Kohler A."/>
            <person name="Kuo A."/>
            <person name="Nagy L.G."/>
            <person name="Floudas D."/>
            <person name="Copeland A."/>
            <person name="Barry K.W."/>
            <person name="Cichocki N."/>
            <person name="Veneault-Fourrey C."/>
            <person name="LaButti K."/>
            <person name="Lindquist E.A."/>
            <person name="Lipzen A."/>
            <person name="Lundell T."/>
            <person name="Morin E."/>
            <person name="Murat C."/>
            <person name="Riley R."/>
            <person name="Ohm R."/>
            <person name="Sun H."/>
            <person name="Tunlid A."/>
            <person name="Henrissat B."/>
            <person name="Grigoriev I.V."/>
            <person name="Hibbett D.S."/>
            <person name="Martin F."/>
        </authorList>
    </citation>
    <scope>NUCLEOTIDE SEQUENCE [LARGE SCALE GENOMIC DNA]</scope>
    <source>
        <strain evidence="3">h7</strain>
    </source>
</reference>
<name>A0A0C2XE14_HEBCY</name>
<evidence type="ECO:0000313" key="2">
    <source>
        <dbReference type="EMBL" id="KIM36128.1"/>
    </source>
</evidence>
<feature type="region of interest" description="Disordered" evidence="1">
    <location>
        <begin position="294"/>
        <end position="324"/>
    </location>
</feature>
<dbReference type="EMBL" id="KN831808">
    <property type="protein sequence ID" value="KIM36128.1"/>
    <property type="molecule type" value="Genomic_DNA"/>
</dbReference>
<sequence>MTGGPGWFGRSPYSHRLHFFAQAGSVGQGLTQADLATRLIMLAATYEQSAEQHRKEKDQNVIDTKKVFEDLKVRLGETFKITDEQHVNIRTLAKDVIYEKGRMSVSFMQNDIWPALLREQGALKFTNIFGIPVREKVLKKAIQKTASGVRSTFREDILASVSPGSAMSLSKFTYEMAMKYKRGGAGENLDRGFTLRNALLRKFVLENLKIAQTPEAADPENEDSDSTTSPPPQKRKHVAQNTKKSGGRIARGQDFWSLVDAFFTKLVKDWGRVLTAPSWKAYMDEVILEDNKRFDDQSNNSNDGTNSKLNKPVLCTHNASFPTS</sequence>
<protein>
    <submittedName>
        <fullName evidence="2">Uncharacterized protein</fullName>
    </submittedName>
</protein>
<reference evidence="2 3" key="1">
    <citation type="submission" date="2014-04" db="EMBL/GenBank/DDBJ databases">
        <authorList>
            <consortium name="DOE Joint Genome Institute"/>
            <person name="Kuo A."/>
            <person name="Gay G."/>
            <person name="Dore J."/>
            <person name="Kohler A."/>
            <person name="Nagy L.G."/>
            <person name="Floudas D."/>
            <person name="Copeland A."/>
            <person name="Barry K.W."/>
            <person name="Cichocki N."/>
            <person name="Veneault-Fourrey C."/>
            <person name="LaButti K."/>
            <person name="Lindquist E.A."/>
            <person name="Lipzen A."/>
            <person name="Lundell T."/>
            <person name="Morin E."/>
            <person name="Murat C."/>
            <person name="Sun H."/>
            <person name="Tunlid A."/>
            <person name="Henrissat B."/>
            <person name="Grigoriev I.V."/>
            <person name="Hibbett D.S."/>
            <person name="Martin F."/>
            <person name="Nordberg H.P."/>
            <person name="Cantor M.N."/>
            <person name="Hua S.X."/>
        </authorList>
    </citation>
    <scope>NUCLEOTIDE SEQUENCE [LARGE SCALE GENOMIC DNA]</scope>
    <source>
        <strain evidence="3">h7</strain>
    </source>
</reference>
<organism evidence="2 3">
    <name type="scientific">Hebeloma cylindrosporum</name>
    <dbReference type="NCBI Taxonomy" id="76867"/>
    <lineage>
        <taxon>Eukaryota</taxon>
        <taxon>Fungi</taxon>
        <taxon>Dikarya</taxon>
        <taxon>Basidiomycota</taxon>
        <taxon>Agaricomycotina</taxon>
        <taxon>Agaricomycetes</taxon>
        <taxon>Agaricomycetidae</taxon>
        <taxon>Agaricales</taxon>
        <taxon>Agaricineae</taxon>
        <taxon>Hymenogastraceae</taxon>
        <taxon>Hebeloma</taxon>
    </lineage>
</organism>
<proteinExistence type="predicted"/>
<dbReference type="OrthoDB" id="3269273at2759"/>